<accession>A0A972FUZ5</accession>
<keyword evidence="3" id="KW-1185">Reference proteome</keyword>
<dbReference type="RefSeq" id="WP_169564532.1">
    <property type="nucleotide sequence ID" value="NZ_JAAXYH010000007.1"/>
</dbReference>
<dbReference type="Proteomes" id="UP000737113">
    <property type="component" value="Unassembled WGS sequence"/>
</dbReference>
<evidence type="ECO:0000313" key="3">
    <source>
        <dbReference type="Proteomes" id="UP000737113"/>
    </source>
</evidence>
<feature type="region of interest" description="Disordered" evidence="1">
    <location>
        <begin position="143"/>
        <end position="164"/>
    </location>
</feature>
<evidence type="ECO:0000256" key="1">
    <source>
        <dbReference type="SAM" id="MobiDB-lite"/>
    </source>
</evidence>
<proteinExistence type="predicted"/>
<name>A0A972FUZ5_9GAMM</name>
<organism evidence="2 3">
    <name type="scientific">Shewanella salipaludis</name>
    <dbReference type="NCBI Taxonomy" id="2723052"/>
    <lineage>
        <taxon>Bacteria</taxon>
        <taxon>Pseudomonadati</taxon>
        <taxon>Pseudomonadota</taxon>
        <taxon>Gammaproteobacteria</taxon>
        <taxon>Alteromonadales</taxon>
        <taxon>Shewanellaceae</taxon>
        <taxon>Shewanella</taxon>
    </lineage>
</organism>
<sequence>MKSNDMSEQEQALAAEIAALYRLTAQEQASLELDREILALARRQLQPGEAQGAGAGQPPRSSPWRAYRWPLSTAASVLLVAGLLLLDPHAWHRQAVPELTPMPSRVPASDAAVTGGAPAAKLRQAPEMQRQTMVADMTMPEPMPEPMSEPMSEPMPEPTPEMAASEPDLANLTLALQRLQQYLDEEDYAGARTFAQRLKARFPEVQSAQSGGHELWLRLLAEIQQADGRAR</sequence>
<reference evidence="2" key="1">
    <citation type="submission" date="2020-04" db="EMBL/GenBank/DDBJ databases">
        <title>Description of Shewanella salipaludis sp. nov., isolated from a salt marsh.</title>
        <authorList>
            <person name="Park S."/>
            <person name="Yoon J.-H."/>
        </authorList>
    </citation>
    <scope>NUCLEOTIDE SEQUENCE</scope>
    <source>
        <strain evidence="2">SHSM-M6</strain>
    </source>
</reference>
<comment type="caution">
    <text evidence="2">The sequence shown here is derived from an EMBL/GenBank/DDBJ whole genome shotgun (WGS) entry which is preliminary data.</text>
</comment>
<gene>
    <name evidence="2" type="ORF">HC757_11635</name>
</gene>
<evidence type="ECO:0000313" key="2">
    <source>
        <dbReference type="EMBL" id="NMH65809.1"/>
    </source>
</evidence>
<dbReference type="EMBL" id="JAAXYH010000007">
    <property type="protein sequence ID" value="NMH65809.1"/>
    <property type="molecule type" value="Genomic_DNA"/>
</dbReference>
<feature type="compositionally biased region" description="Pro residues" evidence="1">
    <location>
        <begin position="143"/>
        <end position="159"/>
    </location>
</feature>
<feature type="region of interest" description="Disordered" evidence="1">
    <location>
        <begin position="102"/>
        <end position="122"/>
    </location>
</feature>
<dbReference type="AlphaFoldDB" id="A0A972FUZ5"/>
<protein>
    <submittedName>
        <fullName evidence="2">Uncharacterized protein</fullName>
    </submittedName>
</protein>